<dbReference type="PANTHER" id="PTHR24171">
    <property type="entry name" value="ANKYRIN REPEAT DOMAIN-CONTAINING PROTEIN 39-RELATED"/>
    <property type="match status" value="1"/>
</dbReference>
<dbReference type="InterPro" id="IPR002110">
    <property type="entry name" value="Ankyrin_rpt"/>
</dbReference>
<evidence type="ECO:0000313" key="5">
    <source>
        <dbReference type="Proteomes" id="UP000038010"/>
    </source>
</evidence>
<dbReference type="Pfam" id="PF12796">
    <property type="entry name" value="Ank_2"/>
    <property type="match status" value="1"/>
</dbReference>
<organism evidence="4 5">
    <name type="scientific">Cyphellophora attinorum</name>
    <dbReference type="NCBI Taxonomy" id="1664694"/>
    <lineage>
        <taxon>Eukaryota</taxon>
        <taxon>Fungi</taxon>
        <taxon>Dikarya</taxon>
        <taxon>Ascomycota</taxon>
        <taxon>Pezizomycotina</taxon>
        <taxon>Eurotiomycetes</taxon>
        <taxon>Chaetothyriomycetidae</taxon>
        <taxon>Chaetothyriales</taxon>
        <taxon>Cyphellophoraceae</taxon>
        <taxon>Cyphellophora</taxon>
    </lineage>
</organism>
<dbReference type="PROSITE" id="PS50297">
    <property type="entry name" value="ANK_REP_REGION"/>
    <property type="match status" value="1"/>
</dbReference>
<keyword evidence="2 3" id="KW-0040">ANK repeat</keyword>
<dbReference type="SUPFAM" id="SSF48403">
    <property type="entry name" value="Ankyrin repeat"/>
    <property type="match status" value="1"/>
</dbReference>
<evidence type="ECO:0000256" key="3">
    <source>
        <dbReference type="PROSITE-ProRule" id="PRU00023"/>
    </source>
</evidence>
<dbReference type="Gene3D" id="1.25.40.20">
    <property type="entry name" value="Ankyrin repeat-containing domain"/>
    <property type="match status" value="1"/>
</dbReference>
<evidence type="ECO:0000256" key="2">
    <source>
        <dbReference type="ARBA" id="ARBA00023043"/>
    </source>
</evidence>
<dbReference type="Proteomes" id="UP000038010">
    <property type="component" value="Unassembled WGS sequence"/>
</dbReference>
<dbReference type="VEuPathDB" id="FungiDB:AB675_6796"/>
<accession>A0A0N1HES0</accession>
<keyword evidence="1" id="KW-0677">Repeat</keyword>
<dbReference type="SMART" id="SM00248">
    <property type="entry name" value="ANK"/>
    <property type="match status" value="2"/>
</dbReference>
<dbReference type="GeneID" id="28738993"/>
<dbReference type="InterPro" id="IPR036770">
    <property type="entry name" value="Ankyrin_rpt-contain_sf"/>
</dbReference>
<dbReference type="EMBL" id="LFJN01000005">
    <property type="protein sequence ID" value="KPI43582.1"/>
    <property type="molecule type" value="Genomic_DNA"/>
</dbReference>
<dbReference type="RefSeq" id="XP_018003545.1">
    <property type="nucleotide sequence ID" value="XM_018147113.1"/>
</dbReference>
<feature type="repeat" description="ANK" evidence="3">
    <location>
        <begin position="410"/>
        <end position="442"/>
    </location>
</feature>
<reference evidence="4 5" key="1">
    <citation type="submission" date="2015-06" db="EMBL/GenBank/DDBJ databases">
        <title>Draft genome of the ant-associated black yeast Phialophora attae CBS 131958.</title>
        <authorList>
            <person name="Moreno L.F."/>
            <person name="Stielow B.J."/>
            <person name="de Hoog S."/>
            <person name="Vicente V.A."/>
            <person name="Weiss V.A."/>
            <person name="de Vries M."/>
            <person name="Cruz L.M."/>
            <person name="Souza E.M."/>
        </authorList>
    </citation>
    <scope>NUCLEOTIDE SEQUENCE [LARGE SCALE GENOMIC DNA]</scope>
    <source>
        <strain evidence="4 5">CBS 131958</strain>
    </source>
</reference>
<dbReference type="STRING" id="1664694.A0A0N1HES0"/>
<evidence type="ECO:0000256" key="1">
    <source>
        <dbReference type="ARBA" id="ARBA00022737"/>
    </source>
</evidence>
<protein>
    <submittedName>
        <fullName evidence="4">Uncharacterized protein</fullName>
    </submittedName>
</protein>
<gene>
    <name evidence="4" type="ORF">AB675_6796</name>
</gene>
<comment type="caution">
    <text evidence="4">The sequence shown here is derived from an EMBL/GenBank/DDBJ whole genome shotgun (WGS) entry which is preliminary data.</text>
</comment>
<proteinExistence type="predicted"/>
<dbReference type="OrthoDB" id="4807664at2759"/>
<dbReference type="AlphaFoldDB" id="A0A0N1HES0"/>
<evidence type="ECO:0000313" key="4">
    <source>
        <dbReference type="EMBL" id="KPI43582.1"/>
    </source>
</evidence>
<name>A0A0N1HES0_9EURO</name>
<keyword evidence="5" id="KW-1185">Reference proteome</keyword>
<sequence>MEAVVAVGLASNILGFIEFAASLVHIQNELKNNSLVAEYRSYQDIARDIQKHAKRIKAGKEGCKNDEILVKIADNCCTLADQLFRRVKASTNRHGTNIFNRTLTAISTLWNKREILEIMYTLDQLRSELIMHRIHEIGRQQIRQEAAQAGKEDLRNVVKLLHQLQSDLDALKLDDAPRPKTKRSMSLDLDKAACADICPSCKAILETDASASDMVGADGNNGSLSTRGQRAPAPDVCRPRVKAHPVVTPLYIATRKDDTERLNVPMDTKADMNCSKAQHRRGCVGLVKTATISECKRWIIASRLCQLSLVLRSKVVPAKIRTRNVTLVYQIEVHLAAASSLSSWIFSTVSLSCSIVLSMLSRPRMTLQPTTYRTLGCHHEVWMVIEHGDLDQLRSLLTEKRVFPSDRDCRGSTLLHNAAFFNQLEVCKCLISYGADINATNDAGLTPIVDASVTWKIMEADNGLDVFYHLLSLSSISLDAFWENEQYVFRSAQSFDCFFHDDSVLHDLEPDTVAGRLSNWLSSCHSIEADLDVSGSHTLLALVIAYLSERALLTQRCCWWQPLPAYQNFLVTSEEDGPDRFLTLKRRILVFDHVLDLVNSDMFRGRLLSAVPMVSTVKHYISLVCEARSEHEALQQQASDGPREHRQVCHRGFHITFCLATNLKFLEHVLFAGLTTRADSDTVMSPDCLKEDGEAISELFAKAGMRHIWVDILQELGVD</sequence>
<dbReference type="PROSITE" id="PS50088">
    <property type="entry name" value="ANK_REPEAT"/>
    <property type="match status" value="1"/>
</dbReference>